<dbReference type="AlphaFoldDB" id="A0A1W6N2W0"/>
<reference evidence="8 9" key="1">
    <citation type="submission" date="2014-06" db="EMBL/GenBank/DDBJ databases">
        <title>The genome of the endonuclear symbiont Nucleicultrix amoebiphila.</title>
        <authorList>
            <person name="Schulz F."/>
            <person name="Horn M."/>
        </authorList>
    </citation>
    <scope>NUCLEOTIDE SEQUENCE [LARGE SCALE GENOMIC DNA]</scope>
    <source>
        <strain evidence="8 9">FS5</strain>
    </source>
</reference>
<dbReference type="SMART" id="SM00387">
    <property type="entry name" value="HATPase_c"/>
    <property type="match status" value="1"/>
</dbReference>
<dbReference type="InterPro" id="IPR013655">
    <property type="entry name" value="PAS_fold_3"/>
</dbReference>
<feature type="domain" description="Histidine kinase" evidence="6">
    <location>
        <begin position="259"/>
        <end position="471"/>
    </location>
</feature>
<dbReference type="CDD" id="cd00130">
    <property type="entry name" value="PAS"/>
    <property type="match status" value="1"/>
</dbReference>
<dbReference type="PROSITE" id="PS50112">
    <property type="entry name" value="PAS"/>
    <property type="match status" value="1"/>
</dbReference>
<keyword evidence="4" id="KW-0808">Transferase</keyword>
<dbReference type="STRING" id="1414854.GQ61_01070"/>
<proteinExistence type="predicted"/>
<feature type="domain" description="PAS" evidence="7">
    <location>
        <begin position="62"/>
        <end position="134"/>
    </location>
</feature>
<comment type="catalytic activity">
    <reaction evidence="1">
        <text>ATP + protein L-histidine = ADP + protein N-phospho-L-histidine.</text>
        <dbReference type="EC" id="2.7.13.3"/>
    </reaction>
</comment>
<evidence type="ECO:0000313" key="9">
    <source>
        <dbReference type="Proteomes" id="UP000237351"/>
    </source>
</evidence>
<dbReference type="Pfam" id="PF08447">
    <property type="entry name" value="PAS_3"/>
    <property type="match status" value="1"/>
</dbReference>
<gene>
    <name evidence="8" type="ORF">GQ61_01070</name>
</gene>
<dbReference type="PROSITE" id="PS50109">
    <property type="entry name" value="HIS_KIN"/>
    <property type="match status" value="1"/>
</dbReference>
<protein>
    <recommendedName>
        <fullName evidence="2">histidine kinase</fullName>
        <ecNumber evidence="2">2.7.13.3</ecNumber>
    </recommendedName>
</protein>
<evidence type="ECO:0000256" key="2">
    <source>
        <dbReference type="ARBA" id="ARBA00012438"/>
    </source>
</evidence>
<dbReference type="EMBL" id="CP008743">
    <property type="protein sequence ID" value="ARN84163.1"/>
    <property type="molecule type" value="Genomic_DNA"/>
</dbReference>
<dbReference type="InterPro" id="IPR005467">
    <property type="entry name" value="His_kinase_dom"/>
</dbReference>
<dbReference type="GO" id="GO:0004673">
    <property type="term" value="F:protein histidine kinase activity"/>
    <property type="evidence" value="ECO:0007669"/>
    <property type="project" value="UniProtKB-EC"/>
</dbReference>
<dbReference type="Pfam" id="PF02518">
    <property type="entry name" value="HATPase_c"/>
    <property type="match status" value="1"/>
</dbReference>
<evidence type="ECO:0000313" key="8">
    <source>
        <dbReference type="EMBL" id="ARN84163.1"/>
    </source>
</evidence>
<dbReference type="SUPFAM" id="SSF55785">
    <property type="entry name" value="PYP-like sensor domain (PAS domain)"/>
    <property type="match status" value="1"/>
</dbReference>
<dbReference type="NCBIfam" id="TIGR00229">
    <property type="entry name" value="sensory_box"/>
    <property type="match status" value="1"/>
</dbReference>
<dbReference type="OrthoDB" id="9795133at2"/>
<evidence type="ECO:0000256" key="1">
    <source>
        <dbReference type="ARBA" id="ARBA00000085"/>
    </source>
</evidence>
<dbReference type="SUPFAM" id="SSF55874">
    <property type="entry name" value="ATPase domain of HSP90 chaperone/DNA topoisomerase II/histidine kinase"/>
    <property type="match status" value="1"/>
</dbReference>
<dbReference type="PRINTS" id="PR00344">
    <property type="entry name" value="BCTRLSENSOR"/>
</dbReference>
<dbReference type="InterPro" id="IPR035965">
    <property type="entry name" value="PAS-like_dom_sf"/>
</dbReference>
<dbReference type="InterPro" id="IPR036890">
    <property type="entry name" value="HATPase_C_sf"/>
</dbReference>
<dbReference type="EC" id="2.7.13.3" evidence="2"/>
<dbReference type="InterPro" id="IPR052162">
    <property type="entry name" value="Sensor_kinase/Photoreceptor"/>
</dbReference>
<evidence type="ECO:0000256" key="4">
    <source>
        <dbReference type="ARBA" id="ARBA00022679"/>
    </source>
</evidence>
<keyword evidence="5" id="KW-0418">Kinase</keyword>
<name>A0A1W6N2W0_9PROT</name>
<dbReference type="InterPro" id="IPR000014">
    <property type="entry name" value="PAS"/>
</dbReference>
<dbReference type="PANTHER" id="PTHR43304">
    <property type="entry name" value="PHYTOCHROME-LIKE PROTEIN CPH1"/>
    <property type="match status" value="1"/>
</dbReference>
<dbReference type="SMART" id="SM00091">
    <property type="entry name" value="PAS"/>
    <property type="match status" value="1"/>
</dbReference>
<organism evidence="8 9">
    <name type="scientific">Candidatus Nucleicultrix amoebiphila FS5</name>
    <dbReference type="NCBI Taxonomy" id="1414854"/>
    <lineage>
        <taxon>Bacteria</taxon>
        <taxon>Pseudomonadati</taxon>
        <taxon>Pseudomonadota</taxon>
        <taxon>Alphaproteobacteria</taxon>
        <taxon>Holosporales</taxon>
        <taxon>Candidatus Nucleicultricaceae</taxon>
        <taxon>Candidatus Nucleicultrix</taxon>
    </lineage>
</organism>
<dbReference type="Proteomes" id="UP000237351">
    <property type="component" value="Chromosome"/>
</dbReference>
<sequence>MDLHKLLSRQMNRIGISMDVPQNSESWHQFIKSINNVYVEMDQERYTLERSMEISSRELIDTNEKLENAQHIAHLGYWVYDRDADMIIWSKEIYRMVGLDVSEAPPTYANFLKYIHEEDRDFLEKTVDQLFSHGAGAEFEKEVRIFQKNKKYGWYYLKGSIAHVKANNHLVLNGISMDISKRKIAENKVFELNQQLVVSAKHAGMAEVATSILHNVGNILNSANVSVNLLSESIMKPHYKKLFIALDLVKKNQHNLKDYFTHDPKGKLIPEYFSALKELLEKNHSDLVKEVENLTTHIKHIKEIVVAQQSFSKVSQVKEKVFLPEIVETSLQITGSAFNKKGIKLIKEFRENPFIYTDKTDLMQILVNLIGNAQDAVNTNTPPKEKEIYIGIHPSEDHQYVNLVIQDNGMGVTKENLSKLFTFGFTTKKHGHGFGLHNSVLKAREMGGDLTAYSEGVGMGAIFTLTLPLKINLTS</sequence>
<dbReference type="KEGG" id="naf:GQ61_01070"/>
<dbReference type="Gene3D" id="3.30.450.20">
    <property type="entry name" value="PAS domain"/>
    <property type="match status" value="1"/>
</dbReference>
<evidence type="ECO:0000259" key="7">
    <source>
        <dbReference type="PROSITE" id="PS50112"/>
    </source>
</evidence>
<evidence type="ECO:0000256" key="5">
    <source>
        <dbReference type="ARBA" id="ARBA00022777"/>
    </source>
</evidence>
<keyword evidence="9" id="KW-1185">Reference proteome</keyword>
<evidence type="ECO:0000256" key="3">
    <source>
        <dbReference type="ARBA" id="ARBA00022553"/>
    </source>
</evidence>
<dbReference type="PANTHER" id="PTHR43304:SF1">
    <property type="entry name" value="PAC DOMAIN-CONTAINING PROTEIN"/>
    <property type="match status" value="1"/>
</dbReference>
<dbReference type="InterPro" id="IPR004358">
    <property type="entry name" value="Sig_transdc_His_kin-like_C"/>
</dbReference>
<dbReference type="RefSeq" id="WP_085783527.1">
    <property type="nucleotide sequence ID" value="NZ_CP008743.1"/>
</dbReference>
<dbReference type="Gene3D" id="3.30.565.10">
    <property type="entry name" value="Histidine kinase-like ATPase, C-terminal domain"/>
    <property type="match status" value="1"/>
</dbReference>
<accession>A0A1W6N2W0</accession>
<evidence type="ECO:0000259" key="6">
    <source>
        <dbReference type="PROSITE" id="PS50109"/>
    </source>
</evidence>
<keyword evidence="3" id="KW-0597">Phosphoprotein</keyword>
<dbReference type="InterPro" id="IPR003594">
    <property type="entry name" value="HATPase_dom"/>
</dbReference>